<dbReference type="Gene3D" id="3.60.10.10">
    <property type="entry name" value="Endonuclease/exonuclease/phosphatase"/>
    <property type="match status" value="1"/>
</dbReference>
<proteinExistence type="predicted"/>
<feature type="domain" description="Reverse transcriptase" evidence="1">
    <location>
        <begin position="364"/>
        <end position="635"/>
    </location>
</feature>
<comment type="caution">
    <text evidence="2">The sequence shown here is derived from an EMBL/GenBank/DDBJ whole genome shotgun (WGS) entry which is preliminary data.</text>
</comment>
<dbReference type="SUPFAM" id="SSF56672">
    <property type="entry name" value="DNA/RNA polymerases"/>
    <property type="match status" value="1"/>
</dbReference>
<sequence>MYVDLRINGLTFRMVSVYMPHAGYPTEDLMQTYDSLHCVLEGARKRNIAYVVGGDFNTQLHVGPRGDLLMQTAHMFSMVIANAEQEHDSWTFCSSMGVRRRLDFVLCSTGFDVTHGGATDLLDLGSDHRAVRAALEVTGPRSLQGRKPVARKQRWSPSVAEKRRYQINLDTCLQQSALVNMYELESCVARCAKLASQQTAQRDLADVKPWQRQDFQDLLAQRRQCRDREGRARLSKQIRAHLRRHMRDRRNRRVNDILSEFRCLNRIEDVYHNPCKAVKNTREGPSPHEFTKYLEDIFTPDRMEMQDPHVGSHDVVPPFHLHELKQAIKNLRHGKAADCDGLVLEMFSFASDNLLTCLLGLYNKVLSTGYVEQSWKNTVFTMLPKAGDKSLVQNWRPIAVLKITYKIFSKLLLGRLAPLMEPTLSPDQMGFRPCTGVEHALVVLDSMLGKCAEWGCALWCASLDLRKAFDRVNHESLFAALDAAGMPGAYVSLLRSLYTSQTGAVRDGRPFHIRRGVKQGDVLSPLLFNVALEYALDKWKQRLSHHGWDVGTAVRLTNIRFADDLLLYAKSCSELTTMITFLKQELCKIGLELNADKTKIFTTLSLELPMYIEVDDDLLEVLFEGKTHKYLGRSLSGNVTKRAAVEVAHRSQVAWGKFMKHKHVLQNKHIAVRNRLKYFDAVITPTVLFSLHALPLTQKQLHDLNILQRRMLRSIVGWRRVDGEPWSDTMTRMNQRVASALQQHPVTAWDQQLLSRQYNFAATVTRSQWPSLVCKWDPRTRWSANTTTRPTRIVGRPRAKWDDRLSKFAAQCFPNYVSWIDAACDVERWKLKKAEYIEMFKVEM</sequence>
<evidence type="ECO:0000259" key="1">
    <source>
        <dbReference type="PROSITE" id="PS50878"/>
    </source>
</evidence>
<dbReference type="Proteomes" id="UP000604046">
    <property type="component" value="Unassembled WGS sequence"/>
</dbReference>
<name>A0A812U720_9DINO</name>
<reference evidence="2" key="1">
    <citation type="submission" date="2021-02" db="EMBL/GenBank/DDBJ databases">
        <authorList>
            <person name="Dougan E. K."/>
            <person name="Rhodes N."/>
            <person name="Thang M."/>
            <person name="Chan C."/>
        </authorList>
    </citation>
    <scope>NUCLEOTIDE SEQUENCE</scope>
</reference>
<dbReference type="OrthoDB" id="407509at2759"/>
<dbReference type="PANTHER" id="PTHR19446">
    <property type="entry name" value="REVERSE TRANSCRIPTASES"/>
    <property type="match status" value="1"/>
</dbReference>
<dbReference type="AlphaFoldDB" id="A0A812U720"/>
<dbReference type="GO" id="GO:0003824">
    <property type="term" value="F:catalytic activity"/>
    <property type="evidence" value="ECO:0007669"/>
    <property type="project" value="InterPro"/>
</dbReference>
<protein>
    <recommendedName>
        <fullName evidence="1">Reverse transcriptase domain-containing protein</fullName>
    </recommendedName>
</protein>
<keyword evidence="3" id="KW-1185">Reference proteome</keyword>
<dbReference type="PROSITE" id="PS50878">
    <property type="entry name" value="RT_POL"/>
    <property type="match status" value="1"/>
</dbReference>
<evidence type="ECO:0000313" key="2">
    <source>
        <dbReference type="EMBL" id="CAE7565538.1"/>
    </source>
</evidence>
<dbReference type="SUPFAM" id="SSF56219">
    <property type="entry name" value="DNase I-like"/>
    <property type="match status" value="1"/>
</dbReference>
<evidence type="ECO:0000313" key="3">
    <source>
        <dbReference type="Proteomes" id="UP000604046"/>
    </source>
</evidence>
<dbReference type="CDD" id="cd01650">
    <property type="entry name" value="RT_nLTR_like"/>
    <property type="match status" value="1"/>
</dbReference>
<gene>
    <name evidence="2" type="ORF">SNAT2548_LOCUS32028</name>
</gene>
<dbReference type="Pfam" id="PF03372">
    <property type="entry name" value="Exo_endo_phos"/>
    <property type="match status" value="1"/>
</dbReference>
<dbReference type="InterPro" id="IPR036691">
    <property type="entry name" value="Endo/exonu/phosph_ase_sf"/>
</dbReference>
<dbReference type="InterPro" id="IPR005135">
    <property type="entry name" value="Endo/exonuclease/phosphatase"/>
</dbReference>
<accession>A0A812U720</accession>
<dbReference type="InterPro" id="IPR043502">
    <property type="entry name" value="DNA/RNA_pol_sf"/>
</dbReference>
<dbReference type="Pfam" id="PF00078">
    <property type="entry name" value="RVT_1"/>
    <property type="match status" value="1"/>
</dbReference>
<dbReference type="EMBL" id="CAJNDS010002689">
    <property type="protein sequence ID" value="CAE7565538.1"/>
    <property type="molecule type" value="Genomic_DNA"/>
</dbReference>
<organism evidence="2 3">
    <name type="scientific">Symbiodinium natans</name>
    <dbReference type="NCBI Taxonomy" id="878477"/>
    <lineage>
        <taxon>Eukaryota</taxon>
        <taxon>Sar</taxon>
        <taxon>Alveolata</taxon>
        <taxon>Dinophyceae</taxon>
        <taxon>Suessiales</taxon>
        <taxon>Symbiodiniaceae</taxon>
        <taxon>Symbiodinium</taxon>
    </lineage>
</organism>
<dbReference type="InterPro" id="IPR000477">
    <property type="entry name" value="RT_dom"/>
</dbReference>